<protein>
    <recommendedName>
        <fullName evidence="2">CCHC-type domain-containing protein</fullName>
    </recommendedName>
</protein>
<dbReference type="EMBL" id="BGPR01000667">
    <property type="protein sequence ID" value="GBM30688.1"/>
    <property type="molecule type" value="Genomic_DNA"/>
</dbReference>
<dbReference type="PANTHER" id="PTHR46888">
    <property type="entry name" value="ZINC KNUCKLE DOMAINCONTAINING PROTEIN-RELATED"/>
    <property type="match status" value="1"/>
</dbReference>
<accession>A0A4Y2ERA5</accession>
<comment type="caution">
    <text evidence="3">The sequence shown here is derived from an EMBL/GenBank/DDBJ whole genome shotgun (WGS) entry which is preliminary data.</text>
</comment>
<dbReference type="PROSITE" id="PS50158">
    <property type="entry name" value="ZF_CCHC"/>
    <property type="match status" value="1"/>
</dbReference>
<evidence type="ECO:0000256" key="1">
    <source>
        <dbReference type="PROSITE-ProRule" id="PRU00047"/>
    </source>
</evidence>
<dbReference type="GO" id="GO:0008270">
    <property type="term" value="F:zinc ion binding"/>
    <property type="evidence" value="ECO:0007669"/>
    <property type="project" value="UniProtKB-KW"/>
</dbReference>
<keyword evidence="4" id="KW-1185">Reference proteome</keyword>
<dbReference type="SUPFAM" id="SSF57756">
    <property type="entry name" value="Retrovirus zinc finger-like domains"/>
    <property type="match status" value="1"/>
</dbReference>
<dbReference type="OrthoDB" id="6430065at2759"/>
<dbReference type="InterPro" id="IPR036875">
    <property type="entry name" value="Znf_CCHC_sf"/>
</dbReference>
<dbReference type="GO" id="GO:0003676">
    <property type="term" value="F:nucleic acid binding"/>
    <property type="evidence" value="ECO:0007669"/>
    <property type="project" value="InterPro"/>
</dbReference>
<reference evidence="3 4" key="1">
    <citation type="journal article" date="2019" name="Sci. Rep.">
        <title>Orb-weaving spider Araneus ventricosus genome elucidates the spidroin gene catalogue.</title>
        <authorList>
            <person name="Kono N."/>
            <person name="Nakamura H."/>
            <person name="Ohtoshi R."/>
            <person name="Moran D.A.P."/>
            <person name="Shinohara A."/>
            <person name="Yoshida Y."/>
            <person name="Fujiwara M."/>
            <person name="Mori M."/>
            <person name="Tomita M."/>
            <person name="Arakawa K."/>
        </authorList>
    </citation>
    <scope>NUCLEOTIDE SEQUENCE [LARGE SCALE GENOMIC DNA]</scope>
</reference>
<keyword evidence="1" id="KW-0862">Zinc</keyword>
<keyword evidence="1" id="KW-0863">Zinc-finger</keyword>
<dbReference type="AlphaFoldDB" id="A0A4Y2ERA5"/>
<evidence type="ECO:0000313" key="4">
    <source>
        <dbReference type="Proteomes" id="UP000499080"/>
    </source>
</evidence>
<keyword evidence="1" id="KW-0479">Metal-binding</keyword>
<organism evidence="3 4">
    <name type="scientific">Araneus ventricosus</name>
    <name type="common">Orbweaver spider</name>
    <name type="synonym">Epeira ventricosa</name>
    <dbReference type="NCBI Taxonomy" id="182803"/>
    <lineage>
        <taxon>Eukaryota</taxon>
        <taxon>Metazoa</taxon>
        <taxon>Ecdysozoa</taxon>
        <taxon>Arthropoda</taxon>
        <taxon>Chelicerata</taxon>
        <taxon>Arachnida</taxon>
        <taxon>Araneae</taxon>
        <taxon>Araneomorphae</taxon>
        <taxon>Entelegynae</taxon>
        <taxon>Araneoidea</taxon>
        <taxon>Araneidae</taxon>
        <taxon>Araneus</taxon>
    </lineage>
</organism>
<dbReference type="InterPro" id="IPR001878">
    <property type="entry name" value="Znf_CCHC"/>
</dbReference>
<gene>
    <name evidence="3" type="ORF">AVEN_259560_1</name>
</gene>
<sequence>MLKLQRKNWYRPKDLGNHCDIFYTSKGESYDGSVRFKWSDTDRKGFHSNWGKQYSFNEKKPDNSNSFHRKNFEKSKVTESKKPICYSCGSDKHFMRECPKNRGIDNKRVNVNNVIAEETETEKGETVAARVNFLCKVIPRQDILDKLCKLETTSISVDGKLVNTLVDSGTEITVVRRDLVPGISVEGASTMYLKGIFGPAVKCPLVYVPLGIAAGDQGTVVHQQVLYALAEVLEEDVLLPPDVLNMLKGARSENDSLARHFQELSRNSENLGETGISSGTLQEKAQDNVTFEKPQREFTSWGNEVGAVDVKDREVTTETDKGSMITDNFCSGREKGAELALARKHATEGKSNYYDIDGGLVHRHDILEESIGQLVIPNCKQNEVVGTPRY</sequence>
<dbReference type="SMART" id="SM00343">
    <property type="entry name" value="ZnF_C2HC"/>
    <property type="match status" value="1"/>
</dbReference>
<evidence type="ECO:0000313" key="3">
    <source>
        <dbReference type="EMBL" id="GBM30688.1"/>
    </source>
</evidence>
<name>A0A4Y2ERA5_ARAVE</name>
<feature type="domain" description="CCHC-type" evidence="2">
    <location>
        <begin position="85"/>
        <end position="100"/>
    </location>
</feature>
<proteinExistence type="predicted"/>
<dbReference type="Proteomes" id="UP000499080">
    <property type="component" value="Unassembled WGS sequence"/>
</dbReference>
<evidence type="ECO:0000259" key="2">
    <source>
        <dbReference type="PROSITE" id="PS50158"/>
    </source>
</evidence>
<dbReference type="Gene3D" id="4.10.60.10">
    <property type="entry name" value="Zinc finger, CCHC-type"/>
    <property type="match status" value="1"/>
</dbReference>
<dbReference type="PANTHER" id="PTHR46888:SF1">
    <property type="entry name" value="RIBONUCLEASE H"/>
    <property type="match status" value="1"/>
</dbReference>